<reference evidence="1" key="1">
    <citation type="submission" date="2021-12" db="EMBL/GenBank/DDBJ databases">
        <title>Black yeast isolated from Biological Soil Crust.</title>
        <authorList>
            <person name="Kurbessoian T."/>
        </authorList>
    </citation>
    <scope>NUCLEOTIDE SEQUENCE</scope>
    <source>
        <strain evidence="1">CCFEE 5208</strain>
    </source>
</reference>
<dbReference type="AlphaFoldDB" id="A0AAN6FJ72"/>
<gene>
    <name evidence="1" type="ORF">LTR82_010332</name>
    <name evidence="2" type="ORF">LTR91_000158</name>
</gene>
<reference evidence="2" key="2">
    <citation type="submission" date="2023-06" db="EMBL/GenBank/DDBJ databases">
        <title>Black Yeasts Isolated from many extreme environments.</title>
        <authorList>
            <person name="Coleine C."/>
            <person name="Stajich J.E."/>
            <person name="Selbmann L."/>
        </authorList>
    </citation>
    <scope>NUCLEOTIDE SEQUENCE</scope>
    <source>
        <strain evidence="2">CCFEE 5200</strain>
    </source>
</reference>
<dbReference type="EMBL" id="JASUXU010000035">
    <property type="protein sequence ID" value="KAK0318590.1"/>
    <property type="molecule type" value="Genomic_DNA"/>
</dbReference>
<name>A0AAN6FJ72_9PEZI</name>
<evidence type="ECO:0000313" key="4">
    <source>
        <dbReference type="Proteomes" id="UP001175353"/>
    </source>
</evidence>
<sequence length="142" mass="15919">MSDNQIWYRYNPEKTLTGAEREVMAKGFPYVSTTELLAGGLLNEHRHHSNNTHFVIKGSIIIGKSRDSIMRFRPVAVLPYNYVNLPRCVDYMGTAGEKGCTFVEGHKVLSPATANRFFDRKTIVKVAEGESTEGAFPAVEHE</sequence>
<evidence type="ECO:0000313" key="1">
    <source>
        <dbReference type="EMBL" id="KAK0318590.1"/>
    </source>
</evidence>
<protein>
    <submittedName>
        <fullName evidence="1">Uncharacterized protein</fullName>
    </submittedName>
</protein>
<evidence type="ECO:0000313" key="2">
    <source>
        <dbReference type="EMBL" id="KAK1016140.1"/>
    </source>
</evidence>
<keyword evidence="4" id="KW-1185">Reference proteome</keyword>
<accession>A0AAN6FJ72</accession>
<dbReference type="Proteomes" id="UP001175353">
    <property type="component" value="Unassembled WGS sequence"/>
</dbReference>
<dbReference type="EMBL" id="JAUJLE010000001">
    <property type="protein sequence ID" value="KAK1016140.1"/>
    <property type="molecule type" value="Genomic_DNA"/>
</dbReference>
<comment type="caution">
    <text evidence="1">The sequence shown here is derived from an EMBL/GenBank/DDBJ whole genome shotgun (WGS) entry which is preliminary data.</text>
</comment>
<evidence type="ECO:0000313" key="3">
    <source>
        <dbReference type="Proteomes" id="UP001168146"/>
    </source>
</evidence>
<organism evidence="1 3">
    <name type="scientific">Friedmanniomyces endolithicus</name>
    <dbReference type="NCBI Taxonomy" id="329885"/>
    <lineage>
        <taxon>Eukaryota</taxon>
        <taxon>Fungi</taxon>
        <taxon>Dikarya</taxon>
        <taxon>Ascomycota</taxon>
        <taxon>Pezizomycotina</taxon>
        <taxon>Dothideomycetes</taxon>
        <taxon>Dothideomycetidae</taxon>
        <taxon>Mycosphaerellales</taxon>
        <taxon>Teratosphaeriaceae</taxon>
        <taxon>Friedmanniomyces</taxon>
    </lineage>
</organism>
<dbReference type="Proteomes" id="UP001168146">
    <property type="component" value="Unassembled WGS sequence"/>
</dbReference>
<proteinExistence type="predicted"/>